<evidence type="ECO:0000256" key="4">
    <source>
        <dbReference type="ARBA" id="ARBA00012285"/>
    </source>
</evidence>
<dbReference type="Pfam" id="PF00155">
    <property type="entry name" value="Aminotran_1_2"/>
    <property type="match status" value="1"/>
</dbReference>
<dbReference type="RefSeq" id="WP_052564226.1">
    <property type="nucleotide sequence ID" value="NZ_BAFN01000001.1"/>
</dbReference>
<dbReference type="Gene3D" id="3.90.1150.10">
    <property type="entry name" value="Aspartate Aminotransferase, domain 1"/>
    <property type="match status" value="1"/>
</dbReference>
<dbReference type="CDD" id="cd00609">
    <property type="entry name" value="AAT_like"/>
    <property type="match status" value="1"/>
</dbReference>
<comment type="catalytic activity">
    <reaction evidence="9">
        <text>O-phospho-L-threonine + H(+) = (R)-1-aminopropan-2-yl phosphate + CO2</text>
        <dbReference type="Rhea" id="RHEA:11492"/>
        <dbReference type="ChEBI" id="CHEBI:15378"/>
        <dbReference type="ChEBI" id="CHEBI:16526"/>
        <dbReference type="ChEBI" id="CHEBI:58563"/>
        <dbReference type="ChEBI" id="CHEBI:58675"/>
        <dbReference type="EC" id="4.1.1.81"/>
    </reaction>
</comment>
<evidence type="ECO:0000256" key="6">
    <source>
        <dbReference type="ARBA" id="ARBA00022898"/>
    </source>
</evidence>
<dbReference type="PANTHER" id="PTHR42885:SF1">
    <property type="entry name" value="THREONINE-PHOSPHATE DECARBOXYLASE"/>
    <property type="match status" value="1"/>
</dbReference>
<dbReference type="InterPro" id="IPR015424">
    <property type="entry name" value="PyrdxlP-dep_Trfase"/>
</dbReference>
<dbReference type="InterPro" id="IPR005860">
    <property type="entry name" value="CobD"/>
</dbReference>
<evidence type="ECO:0000256" key="1">
    <source>
        <dbReference type="ARBA" id="ARBA00001933"/>
    </source>
</evidence>
<reference evidence="12" key="1">
    <citation type="journal article" date="2015" name="Genome Announc.">
        <title>Draft Genome Sequence of an Anaerobic Ammonium-Oxidizing Bacterium, "Candidatus Brocadia sinica".</title>
        <authorList>
            <person name="Oshiki M."/>
            <person name="Shinyako-Hata K."/>
            <person name="Satoh H."/>
            <person name="Okabe S."/>
        </authorList>
    </citation>
    <scope>NUCLEOTIDE SEQUENCE [LARGE SCALE GENOMIC DNA]</scope>
    <source>
        <strain evidence="12">JPN1</strain>
    </source>
</reference>
<dbReference type="EMBL" id="BAFN01000001">
    <property type="protein sequence ID" value="GAN34172.1"/>
    <property type="molecule type" value="Genomic_DNA"/>
</dbReference>
<keyword evidence="5" id="KW-0169">Cobalamin biosynthesis</keyword>
<proteinExistence type="predicted"/>
<evidence type="ECO:0000313" key="12">
    <source>
        <dbReference type="Proteomes" id="UP000032309"/>
    </source>
</evidence>
<comment type="caution">
    <text evidence="11">The sequence shown here is derived from an EMBL/GenBank/DDBJ whole genome shotgun (WGS) entry which is preliminary data.</text>
</comment>
<feature type="domain" description="Aminotransferase class I/classII large" evidence="10">
    <location>
        <begin position="29"/>
        <end position="357"/>
    </location>
</feature>
<evidence type="ECO:0000256" key="2">
    <source>
        <dbReference type="ARBA" id="ARBA00003444"/>
    </source>
</evidence>
<dbReference type="InterPro" id="IPR015422">
    <property type="entry name" value="PyrdxlP-dep_Trfase_small"/>
</dbReference>
<accession>A0ABQ0JZJ7</accession>
<evidence type="ECO:0000256" key="7">
    <source>
        <dbReference type="ARBA" id="ARBA00023239"/>
    </source>
</evidence>
<dbReference type="NCBIfam" id="TIGR01140">
    <property type="entry name" value="L_thr_O3P_dcar"/>
    <property type="match status" value="1"/>
</dbReference>
<evidence type="ECO:0000313" key="11">
    <source>
        <dbReference type="EMBL" id="GAN34172.1"/>
    </source>
</evidence>
<keyword evidence="12" id="KW-1185">Reference proteome</keyword>
<dbReference type="InterPro" id="IPR004839">
    <property type="entry name" value="Aminotransferase_I/II_large"/>
</dbReference>
<comment type="function">
    <text evidence="2">Decarboxylates L-threonine-O-3-phosphate to yield (R)-1-amino-2-propanol O-2-phosphate, the precursor for the linkage between the nucleotide loop and the corrin ring in cobalamin.</text>
</comment>
<evidence type="ECO:0000256" key="9">
    <source>
        <dbReference type="ARBA" id="ARBA00048531"/>
    </source>
</evidence>
<dbReference type="PANTHER" id="PTHR42885">
    <property type="entry name" value="HISTIDINOL-PHOSPHATE AMINOTRANSFERASE-RELATED"/>
    <property type="match status" value="1"/>
</dbReference>
<comment type="pathway">
    <text evidence="3">Cofactor biosynthesis; adenosylcobalamin biosynthesis.</text>
</comment>
<organism evidence="11 12">
    <name type="scientific">Candidatus Brocadia sinica JPN1</name>
    <dbReference type="NCBI Taxonomy" id="1197129"/>
    <lineage>
        <taxon>Bacteria</taxon>
        <taxon>Pseudomonadati</taxon>
        <taxon>Planctomycetota</taxon>
        <taxon>Candidatus Brocadiia</taxon>
        <taxon>Candidatus Brocadiales</taxon>
        <taxon>Candidatus Brocadiaceae</taxon>
        <taxon>Candidatus Brocadia</taxon>
    </lineage>
</organism>
<gene>
    <name evidence="11" type="ORF">BROSI_A2708</name>
</gene>
<dbReference type="SUPFAM" id="SSF53383">
    <property type="entry name" value="PLP-dependent transferases"/>
    <property type="match status" value="1"/>
</dbReference>
<dbReference type="InterPro" id="IPR004838">
    <property type="entry name" value="NHTrfase_class1_PyrdxlP-BS"/>
</dbReference>
<comment type="cofactor">
    <cofactor evidence="1">
        <name>pyridoxal 5'-phosphate</name>
        <dbReference type="ChEBI" id="CHEBI:597326"/>
    </cofactor>
</comment>
<evidence type="ECO:0000256" key="5">
    <source>
        <dbReference type="ARBA" id="ARBA00022573"/>
    </source>
</evidence>
<dbReference type="EC" id="4.1.1.81" evidence="4"/>
<sequence length="365" mass="42086">MFKGHGGNIKHTIRQLPCSAGKRKGSNGILDFSASINPLGYPENVRKIIWKNFDDILHYPDIDCSSLRKCITQKIRHSEDEIIVGNGSTELFYLIPRAIKPAKGIIFQPTFSEFAEALKCSHAEVLHTMLMVEEDFCFTYREDHFDDKKAEMVFLCNPNNPTGQLVEKTVIVNMARQHPDIIFVVDEAFMDFVDTPERYSVINDAGTVRNLIVVRSLTKFYGFPGLRIGYLVAHVDLVKKMTEYKEPWSVNTLAQYAARVAIEDEEFISRSREFMLQERLYLFNELADIHGLLPYKPTVNYIFIKINRVGMTSPLLRERLLEYGIAIRDCSNFMGLNDKYFRVAVRTRDENMRLIAALKNITYDK</sequence>
<dbReference type="Gene3D" id="3.40.640.10">
    <property type="entry name" value="Type I PLP-dependent aspartate aminotransferase-like (Major domain)"/>
    <property type="match status" value="1"/>
</dbReference>
<keyword evidence="6" id="KW-0663">Pyridoxal phosphate</keyword>
<dbReference type="Proteomes" id="UP000032309">
    <property type="component" value="Unassembled WGS sequence"/>
</dbReference>
<dbReference type="InterPro" id="IPR015421">
    <property type="entry name" value="PyrdxlP-dep_Trfase_major"/>
</dbReference>
<evidence type="ECO:0000259" key="10">
    <source>
        <dbReference type="Pfam" id="PF00155"/>
    </source>
</evidence>
<dbReference type="PROSITE" id="PS00105">
    <property type="entry name" value="AA_TRANSFER_CLASS_1"/>
    <property type="match status" value="1"/>
</dbReference>
<keyword evidence="7" id="KW-0456">Lyase</keyword>
<name>A0ABQ0JZJ7_9BACT</name>
<protein>
    <recommendedName>
        <fullName evidence="4">threonine-phosphate decarboxylase</fullName>
        <ecNumber evidence="4">4.1.1.81</ecNumber>
    </recommendedName>
    <alternativeName>
        <fullName evidence="8">L-threonine-O-3-phosphate decarboxylase</fullName>
    </alternativeName>
</protein>
<evidence type="ECO:0000256" key="3">
    <source>
        <dbReference type="ARBA" id="ARBA00004953"/>
    </source>
</evidence>
<evidence type="ECO:0000256" key="8">
    <source>
        <dbReference type="ARBA" id="ARBA00029996"/>
    </source>
</evidence>